<organism evidence="2 3">
    <name type="scientific">Candidatus Faecalibacterium intestinigallinarum</name>
    <dbReference type="NCBI Taxonomy" id="2838581"/>
    <lineage>
        <taxon>Bacteria</taxon>
        <taxon>Bacillati</taxon>
        <taxon>Bacillota</taxon>
        <taxon>Clostridia</taxon>
        <taxon>Eubacteriales</taxon>
        <taxon>Oscillospiraceae</taxon>
        <taxon>Faecalibacterium</taxon>
    </lineage>
</organism>
<feature type="non-terminal residue" evidence="2">
    <location>
        <position position="86"/>
    </location>
</feature>
<keyword evidence="1" id="KW-0472">Membrane</keyword>
<feature type="transmembrane region" description="Helical" evidence="1">
    <location>
        <begin position="21"/>
        <end position="42"/>
    </location>
</feature>
<name>A0A9D1Q9A4_9FIRM</name>
<keyword evidence="2" id="KW-0418">Kinase</keyword>
<comment type="caution">
    <text evidence="2">The sequence shown here is derived from an EMBL/GenBank/DDBJ whole genome shotgun (WGS) entry which is preliminary data.</text>
</comment>
<dbReference type="EMBL" id="DXHQ01000014">
    <property type="protein sequence ID" value="HIW07992.1"/>
    <property type="molecule type" value="Genomic_DNA"/>
</dbReference>
<accession>A0A9D1Q9A4</accession>
<protein>
    <submittedName>
        <fullName evidence="2">Sensor histidine kinase</fullName>
    </submittedName>
</protein>
<proteinExistence type="predicted"/>
<evidence type="ECO:0000313" key="2">
    <source>
        <dbReference type="EMBL" id="HIW07992.1"/>
    </source>
</evidence>
<keyword evidence="1" id="KW-0812">Transmembrane</keyword>
<reference evidence="2" key="1">
    <citation type="journal article" date="2021" name="PeerJ">
        <title>Extensive microbial diversity within the chicken gut microbiome revealed by metagenomics and culture.</title>
        <authorList>
            <person name="Gilroy R."/>
            <person name="Ravi A."/>
            <person name="Getino M."/>
            <person name="Pursley I."/>
            <person name="Horton D.L."/>
            <person name="Alikhan N.F."/>
            <person name="Baker D."/>
            <person name="Gharbi K."/>
            <person name="Hall N."/>
            <person name="Watson M."/>
            <person name="Adriaenssens E.M."/>
            <person name="Foster-Nyarko E."/>
            <person name="Jarju S."/>
            <person name="Secka A."/>
            <person name="Antonio M."/>
            <person name="Oren A."/>
            <person name="Chaudhuri R.R."/>
            <person name="La Ragione R."/>
            <person name="Hildebrand F."/>
            <person name="Pallen M.J."/>
        </authorList>
    </citation>
    <scope>NUCLEOTIDE SEQUENCE</scope>
    <source>
        <strain evidence="2">ChiHcolR34-3080</strain>
    </source>
</reference>
<gene>
    <name evidence="2" type="ORF">H9890_01155</name>
</gene>
<dbReference type="AlphaFoldDB" id="A0A9D1Q9A4"/>
<evidence type="ECO:0000313" key="3">
    <source>
        <dbReference type="Proteomes" id="UP000823933"/>
    </source>
</evidence>
<sequence>MSFDFVRRMSLRRQILWGTQLFTAVVSLLVGAVLFAVSDSYIRTTTLRSVEFNLQQMAASVQSSLDTARNLLNWASTDSTLRRYLT</sequence>
<reference evidence="2" key="2">
    <citation type="submission" date="2021-04" db="EMBL/GenBank/DDBJ databases">
        <authorList>
            <person name="Gilroy R."/>
        </authorList>
    </citation>
    <scope>NUCLEOTIDE SEQUENCE</scope>
    <source>
        <strain evidence="2">ChiHcolR34-3080</strain>
    </source>
</reference>
<keyword evidence="1" id="KW-1133">Transmembrane helix</keyword>
<keyword evidence="2" id="KW-0808">Transferase</keyword>
<dbReference type="GO" id="GO:0016301">
    <property type="term" value="F:kinase activity"/>
    <property type="evidence" value="ECO:0007669"/>
    <property type="project" value="UniProtKB-KW"/>
</dbReference>
<dbReference type="Proteomes" id="UP000823933">
    <property type="component" value="Unassembled WGS sequence"/>
</dbReference>
<evidence type="ECO:0000256" key="1">
    <source>
        <dbReference type="SAM" id="Phobius"/>
    </source>
</evidence>